<dbReference type="AlphaFoldDB" id="A0A382DYG1"/>
<dbReference type="InterPro" id="IPR003848">
    <property type="entry name" value="DUF218"/>
</dbReference>
<reference evidence="2" key="1">
    <citation type="submission" date="2018-05" db="EMBL/GenBank/DDBJ databases">
        <authorList>
            <person name="Lanie J.A."/>
            <person name="Ng W.-L."/>
            <person name="Kazmierczak K.M."/>
            <person name="Andrzejewski T.M."/>
            <person name="Davidsen T.M."/>
            <person name="Wayne K.J."/>
            <person name="Tettelin H."/>
            <person name="Glass J.I."/>
            <person name="Rusch D."/>
            <person name="Podicherti R."/>
            <person name="Tsui H.-C.T."/>
            <person name="Winkler M.E."/>
        </authorList>
    </citation>
    <scope>NUCLEOTIDE SEQUENCE</scope>
</reference>
<dbReference type="EMBL" id="UINC01041618">
    <property type="protein sequence ID" value="SVB43142.1"/>
    <property type="molecule type" value="Genomic_DNA"/>
</dbReference>
<evidence type="ECO:0000313" key="2">
    <source>
        <dbReference type="EMBL" id="SVB43142.1"/>
    </source>
</evidence>
<gene>
    <name evidence="2" type="ORF">METZ01_LOCUS195996</name>
</gene>
<feature type="domain" description="DUF218" evidence="1">
    <location>
        <begin position="22"/>
        <end position="151"/>
    </location>
</feature>
<dbReference type="GO" id="GO:0005886">
    <property type="term" value="C:plasma membrane"/>
    <property type="evidence" value="ECO:0007669"/>
    <property type="project" value="TreeGrafter"/>
</dbReference>
<name>A0A382DYG1_9ZZZZ</name>
<dbReference type="Pfam" id="PF02698">
    <property type="entry name" value="DUF218"/>
    <property type="match status" value="1"/>
</dbReference>
<dbReference type="InterPro" id="IPR014729">
    <property type="entry name" value="Rossmann-like_a/b/a_fold"/>
</dbReference>
<organism evidence="2">
    <name type="scientific">marine metagenome</name>
    <dbReference type="NCBI Taxonomy" id="408172"/>
    <lineage>
        <taxon>unclassified sequences</taxon>
        <taxon>metagenomes</taxon>
        <taxon>ecological metagenomes</taxon>
    </lineage>
</organism>
<dbReference type="InterPro" id="IPR051599">
    <property type="entry name" value="Cell_Envelope_Assoc"/>
</dbReference>
<accession>A0A382DYG1</accession>
<protein>
    <recommendedName>
        <fullName evidence="1">DUF218 domain-containing protein</fullName>
    </recommendedName>
</protein>
<dbReference type="PANTHER" id="PTHR30336">
    <property type="entry name" value="INNER MEMBRANE PROTEIN, PROBABLE PERMEASE"/>
    <property type="match status" value="1"/>
</dbReference>
<proteinExistence type="predicted"/>
<dbReference type="CDD" id="cd06259">
    <property type="entry name" value="YdcF-like"/>
    <property type="match status" value="1"/>
</dbReference>
<evidence type="ECO:0000259" key="1">
    <source>
        <dbReference type="Pfam" id="PF02698"/>
    </source>
</evidence>
<dbReference type="Gene3D" id="3.40.50.620">
    <property type="entry name" value="HUPs"/>
    <property type="match status" value="1"/>
</dbReference>
<sequence>MKRLLQPLWDYLAVSEDPRPADLIFVFGSADYAVPTRAAEIYHQGYAPLALVSGSFGRLTEEVFDQPEADVFKSVLLAAGVPETAIVTEPEATNTLENVQFGMVALANHRVWPQTALLVAKGFVMRRCVATFARQYPDVQVWPCPPLGHFSLGLDRSVPDFAARLVAELDRLERYAATGDIVKQEIPETVRVAAKSVAAALVEA</sequence>
<dbReference type="PANTHER" id="PTHR30336:SF20">
    <property type="entry name" value="DUF218 DOMAIN-CONTAINING PROTEIN"/>
    <property type="match status" value="1"/>
</dbReference>